<comment type="caution">
    <text evidence="2">The sequence shown here is derived from an EMBL/GenBank/DDBJ whole genome shotgun (WGS) entry which is preliminary data.</text>
</comment>
<evidence type="ECO:0000256" key="1">
    <source>
        <dbReference type="SAM" id="MobiDB-lite"/>
    </source>
</evidence>
<name>A0AAD5YID4_9APHY</name>
<evidence type="ECO:0000313" key="2">
    <source>
        <dbReference type="EMBL" id="KAJ3483650.1"/>
    </source>
</evidence>
<dbReference type="Gene3D" id="3.80.10.10">
    <property type="entry name" value="Ribonuclease Inhibitor"/>
    <property type="match status" value="1"/>
</dbReference>
<dbReference type="EMBL" id="JANAWD010000220">
    <property type="protein sequence ID" value="KAJ3483650.1"/>
    <property type="molecule type" value="Genomic_DNA"/>
</dbReference>
<dbReference type="InterPro" id="IPR036047">
    <property type="entry name" value="F-box-like_dom_sf"/>
</dbReference>
<dbReference type="InterPro" id="IPR032675">
    <property type="entry name" value="LRR_dom_sf"/>
</dbReference>
<dbReference type="SUPFAM" id="SSF52047">
    <property type="entry name" value="RNI-like"/>
    <property type="match status" value="1"/>
</dbReference>
<protein>
    <recommendedName>
        <fullName evidence="4">F-box domain-containing protein</fullName>
    </recommendedName>
</protein>
<organism evidence="2 3">
    <name type="scientific">Meripilus lineatus</name>
    <dbReference type="NCBI Taxonomy" id="2056292"/>
    <lineage>
        <taxon>Eukaryota</taxon>
        <taxon>Fungi</taxon>
        <taxon>Dikarya</taxon>
        <taxon>Basidiomycota</taxon>
        <taxon>Agaricomycotina</taxon>
        <taxon>Agaricomycetes</taxon>
        <taxon>Polyporales</taxon>
        <taxon>Meripilaceae</taxon>
        <taxon>Meripilus</taxon>
    </lineage>
</organism>
<dbReference type="AlphaFoldDB" id="A0AAD5YID4"/>
<accession>A0AAD5YID4</accession>
<keyword evidence="3" id="KW-1185">Reference proteome</keyword>
<evidence type="ECO:0000313" key="3">
    <source>
        <dbReference type="Proteomes" id="UP001212997"/>
    </source>
</evidence>
<dbReference type="Proteomes" id="UP001212997">
    <property type="component" value="Unassembled WGS sequence"/>
</dbReference>
<sequence length="431" mass="48443">MRRGFLLRPKTRLPAPPDSSRDRDLNSKTSHADPVLTTSSDAIPYLPPELSDRIIDQLHDNLHALKSCSRVCRNWLPRSRFHYFRAVELTWSNGPRFAALLSQNPGIGALVRVVSTFITDEEDENPKSLLRALPEIALKLPNVDKLTLRGYGEYTASPFRNFTNVRELRVHGCEISSLDDFVALICYLPKLETLSCVQALIGLTPIVKRPTSERPRPNIRRLEFHATRIDPTEFTQWLMSENMHKSVEEMSLRPLHVLALRPVGEFISAVGSSLKELDIALINTAILYSGIFGDLLGTQFSLASCTNIRKLVLYSTKGFLVRSSAQGESFSWGATMLSQVPLPTVHEVVLWVSDADLDFIRSKEWETAMELIRSPRFSSLKSLLVKIWGSEKAVEDLQTVIRKGLRDLETNGVMRIEVQLGSPVASLVQNV</sequence>
<feature type="region of interest" description="Disordered" evidence="1">
    <location>
        <begin position="1"/>
        <end position="38"/>
    </location>
</feature>
<feature type="compositionally biased region" description="Basic residues" evidence="1">
    <location>
        <begin position="1"/>
        <end position="11"/>
    </location>
</feature>
<reference evidence="2" key="1">
    <citation type="submission" date="2022-07" db="EMBL/GenBank/DDBJ databases">
        <title>Genome Sequence of Physisporinus lineatus.</title>
        <authorList>
            <person name="Buettner E."/>
        </authorList>
    </citation>
    <scope>NUCLEOTIDE SEQUENCE</scope>
    <source>
        <strain evidence="2">VT162</strain>
    </source>
</reference>
<dbReference type="SUPFAM" id="SSF81383">
    <property type="entry name" value="F-box domain"/>
    <property type="match status" value="1"/>
</dbReference>
<proteinExistence type="predicted"/>
<evidence type="ECO:0008006" key="4">
    <source>
        <dbReference type="Google" id="ProtNLM"/>
    </source>
</evidence>
<gene>
    <name evidence="2" type="ORF">NLI96_g6180</name>
</gene>